<organism evidence="1 2">
    <name type="scientific">Xylaria curta</name>
    <dbReference type="NCBI Taxonomy" id="42375"/>
    <lineage>
        <taxon>Eukaryota</taxon>
        <taxon>Fungi</taxon>
        <taxon>Dikarya</taxon>
        <taxon>Ascomycota</taxon>
        <taxon>Pezizomycotina</taxon>
        <taxon>Sordariomycetes</taxon>
        <taxon>Xylariomycetidae</taxon>
        <taxon>Xylariales</taxon>
        <taxon>Xylariaceae</taxon>
        <taxon>Xylaria</taxon>
    </lineage>
</organism>
<name>A0ACC1N8N4_9PEZI</name>
<proteinExistence type="predicted"/>
<evidence type="ECO:0000313" key="2">
    <source>
        <dbReference type="Proteomes" id="UP001143856"/>
    </source>
</evidence>
<dbReference type="Proteomes" id="UP001143856">
    <property type="component" value="Unassembled WGS sequence"/>
</dbReference>
<sequence length="274" mass="30692">MHVNKEARAIALMNLEMTKPGSYPWGKCPVAQRPFRPDTDTLYASRTLIPYHDFSGLDVAKVQHLVLDFMVCAKADMLALIEYSLQYMPALRTLGFVLPATQLEGCDSPKPCLPDRRCALRCLGREEFEKLSVFSRGQYWENRDTWSTSITSPARLTFRDSISQLLILAMGEGGPWEVRVEPLGKRDASTPMVWNIAERQRARELGIHTQTISFEICLISEYCYSPSGNSRSVAVGEGFPDSPDPSDFAALNASKYQNGDDLSTNDTENFPLLP</sequence>
<evidence type="ECO:0000313" key="1">
    <source>
        <dbReference type="EMBL" id="KAJ2974808.1"/>
    </source>
</evidence>
<dbReference type="EMBL" id="JAPDGR010002649">
    <property type="protein sequence ID" value="KAJ2974808.1"/>
    <property type="molecule type" value="Genomic_DNA"/>
</dbReference>
<reference evidence="1" key="1">
    <citation type="submission" date="2022-10" db="EMBL/GenBank/DDBJ databases">
        <title>Genome Sequence of Xylaria curta.</title>
        <authorList>
            <person name="Buettner E."/>
        </authorList>
    </citation>
    <scope>NUCLEOTIDE SEQUENCE</scope>
    <source>
        <strain evidence="1">Babe10</strain>
    </source>
</reference>
<keyword evidence="2" id="KW-1185">Reference proteome</keyword>
<gene>
    <name evidence="1" type="ORF">NUW58_g8537</name>
</gene>
<accession>A0ACC1N8N4</accession>
<comment type="caution">
    <text evidence="1">The sequence shown here is derived from an EMBL/GenBank/DDBJ whole genome shotgun (WGS) entry which is preliminary data.</text>
</comment>
<protein>
    <submittedName>
        <fullName evidence="1">Uncharacterized protein</fullName>
    </submittedName>
</protein>